<evidence type="ECO:0000256" key="5">
    <source>
        <dbReference type="ARBA" id="ARBA00022725"/>
    </source>
</evidence>
<keyword evidence="4 11" id="KW-0812">Transmembrane</keyword>
<name>A0A0M4EW88_DROBS</name>
<dbReference type="InterPro" id="IPR004117">
    <property type="entry name" value="7tm6_olfct_rcpt"/>
</dbReference>
<evidence type="ECO:0000313" key="12">
    <source>
        <dbReference type="EMBL" id="ALC47755.1"/>
    </source>
</evidence>
<dbReference type="Proteomes" id="UP000494163">
    <property type="component" value="Chromosome 3R"/>
</dbReference>
<comment type="subunit">
    <text evidence="10">Interacts with Orco. Complexes exist early in the endomembrane system in olfactory sensory neurons (OSNs), coupling these complexes to the conserved ciliary trafficking pathway.</text>
</comment>
<dbReference type="OMA" id="YANFFYK"/>
<evidence type="ECO:0000256" key="4">
    <source>
        <dbReference type="ARBA" id="ARBA00022692"/>
    </source>
</evidence>
<feature type="transmembrane region" description="Helical" evidence="11">
    <location>
        <begin position="148"/>
        <end position="168"/>
    </location>
</feature>
<proteinExistence type="inferred from homology"/>
<sequence>MDCLQFKADTMPLTKMKNFMQYANFFYKAIGMDTYHEESQTSAPSFWISVVYWANIINLLAVLSGEMIYVLIAFATGEHIVDAIMVMSYIGFVLVGMSKMIFVWRRKQQLSNIMRELEELFPRGKSAQESYRLSAYLRTSSRISLTFSLMYTVLIWTYNLFGSVQYLIYDLWLQTRVVGKTLPYIMYTPWQYEDNWSYYLLLFSQNFAGYTSAAGQVATDLQLCAVTMLIIMHFDYLARNIEEHVLVGDWRKDNQFLVKSVRYHNRLLRLSDGINDIFGVPLLLNFLISSFIICFVGFQMTMGVPADLMLKLMLFLVSALSQVYMICYHGQLLVDVSSSIAEAAYKQNWQVADLRYKRALTFLIARAQKPTYLKATVFMQINRNRMTDLLQLSYKFFALLRTMYAK</sequence>
<dbReference type="EMBL" id="CP012526">
    <property type="protein sequence ID" value="ALC47755.1"/>
    <property type="molecule type" value="Genomic_DNA"/>
</dbReference>
<evidence type="ECO:0000256" key="9">
    <source>
        <dbReference type="ARBA" id="ARBA00023224"/>
    </source>
</evidence>
<keyword evidence="9 11" id="KW-0807">Transducer</keyword>
<evidence type="ECO:0000256" key="7">
    <source>
        <dbReference type="ARBA" id="ARBA00023136"/>
    </source>
</evidence>
<dbReference type="GO" id="GO:0005886">
    <property type="term" value="C:plasma membrane"/>
    <property type="evidence" value="ECO:0007669"/>
    <property type="project" value="UniProtKB-SubCell"/>
</dbReference>
<comment type="caution">
    <text evidence="11">Lacks conserved residue(s) required for the propagation of feature annotation.</text>
</comment>
<reference evidence="12 13" key="1">
    <citation type="submission" date="2015-08" db="EMBL/GenBank/DDBJ databases">
        <title>Ancestral chromatin configuration constrains chromatin evolution on differentiating sex chromosomes in Drosophila.</title>
        <authorList>
            <person name="Zhou Q."/>
            <person name="Bachtrog D."/>
        </authorList>
    </citation>
    <scope>NUCLEOTIDE SEQUENCE [LARGE SCALE GENOMIC DNA]</scope>
    <source>
        <tissue evidence="12">Whole larvae</tissue>
    </source>
</reference>
<keyword evidence="6 11" id="KW-1133">Transmembrane helix</keyword>
<dbReference type="Pfam" id="PF02949">
    <property type="entry name" value="7tm_6"/>
    <property type="match status" value="1"/>
</dbReference>
<evidence type="ECO:0000256" key="11">
    <source>
        <dbReference type="RuleBase" id="RU351113"/>
    </source>
</evidence>
<evidence type="ECO:0000256" key="1">
    <source>
        <dbReference type="ARBA" id="ARBA00004651"/>
    </source>
</evidence>
<dbReference type="PANTHER" id="PTHR21137:SF44">
    <property type="entry name" value="ODORANT RECEPTOR 13A-RELATED"/>
    <property type="match status" value="1"/>
</dbReference>
<keyword evidence="3 11" id="KW-0716">Sensory transduction</keyword>
<dbReference type="GO" id="GO:0005549">
    <property type="term" value="F:odorant binding"/>
    <property type="evidence" value="ECO:0007669"/>
    <property type="project" value="InterPro"/>
</dbReference>
<comment type="similarity">
    <text evidence="11">Belongs to the insect chemoreceptor superfamily. Heteromeric odorant receptor channel (TC 1.A.69) family.</text>
</comment>
<feature type="transmembrane region" description="Helical" evidence="11">
    <location>
        <begin position="277"/>
        <end position="296"/>
    </location>
</feature>
<organism evidence="12 13">
    <name type="scientific">Drosophila busckii</name>
    <name type="common">Fruit fly</name>
    <dbReference type="NCBI Taxonomy" id="30019"/>
    <lineage>
        <taxon>Eukaryota</taxon>
        <taxon>Metazoa</taxon>
        <taxon>Ecdysozoa</taxon>
        <taxon>Arthropoda</taxon>
        <taxon>Hexapoda</taxon>
        <taxon>Insecta</taxon>
        <taxon>Pterygota</taxon>
        <taxon>Neoptera</taxon>
        <taxon>Endopterygota</taxon>
        <taxon>Diptera</taxon>
        <taxon>Brachycera</taxon>
        <taxon>Muscomorpha</taxon>
        <taxon>Ephydroidea</taxon>
        <taxon>Drosophilidae</taxon>
        <taxon>Drosophila</taxon>
    </lineage>
</organism>
<keyword evidence="8 11" id="KW-0675">Receptor</keyword>
<protein>
    <recommendedName>
        <fullName evidence="11">Odorant receptor</fullName>
    </recommendedName>
</protein>
<comment type="subcellular location">
    <subcellularLocation>
        <location evidence="1 11">Cell membrane</location>
        <topology evidence="1 11">Multi-pass membrane protein</topology>
    </subcellularLocation>
</comment>
<evidence type="ECO:0000256" key="2">
    <source>
        <dbReference type="ARBA" id="ARBA00022475"/>
    </source>
</evidence>
<dbReference type="GO" id="GO:0004984">
    <property type="term" value="F:olfactory receptor activity"/>
    <property type="evidence" value="ECO:0007669"/>
    <property type="project" value="InterPro"/>
</dbReference>
<accession>A0A0M4EW88</accession>
<dbReference type="OrthoDB" id="8185860at2759"/>
<feature type="transmembrane region" description="Helical" evidence="11">
    <location>
        <begin position="50"/>
        <end position="72"/>
    </location>
</feature>
<keyword evidence="2" id="KW-1003">Cell membrane</keyword>
<dbReference type="AlphaFoldDB" id="A0A0M4EW88"/>
<feature type="transmembrane region" description="Helical" evidence="11">
    <location>
        <begin position="308"/>
        <end position="326"/>
    </location>
</feature>
<keyword evidence="5 11" id="KW-0552">Olfaction</keyword>
<evidence type="ECO:0000256" key="10">
    <source>
        <dbReference type="ARBA" id="ARBA00038679"/>
    </source>
</evidence>
<evidence type="ECO:0000256" key="3">
    <source>
        <dbReference type="ARBA" id="ARBA00022606"/>
    </source>
</evidence>
<dbReference type="STRING" id="30019.A0A0M4EW88"/>
<evidence type="ECO:0000256" key="6">
    <source>
        <dbReference type="ARBA" id="ARBA00022989"/>
    </source>
</evidence>
<feature type="transmembrane region" description="Helical" evidence="11">
    <location>
        <begin position="84"/>
        <end position="104"/>
    </location>
</feature>
<keyword evidence="13" id="KW-1185">Reference proteome</keyword>
<dbReference type="PANTHER" id="PTHR21137">
    <property type="entry name" value="ODORANT RECEPTOR"/>
    <property type="match status" value="1"/>
</dbReference>
<keyword evidence="7 11" id="KW-0472">Membrane</keyword>
<evidence type="ECO:0000313" key="13">
    <source>
        <dbReference type="Proteomes" id="UP000494163"/>
    </source>
</evidence>
<dbReference type="GO" id="GO:0007165">
    <property type="term" value="P:signal transduction"/>
    <property type="evidence" value="ECO:0007669"/>
    <property type="project" value="UniProtKB-KW"/>
</dbReference>
<evidence type="ECO:0000256" key="8">
    <source>
        <dbReference type="ARBA" id="ARBA00023170"/>
    </source>
</evidence>
<gene>
    <name evidence="12" type="ORF">Dbus_chr3Rg2505</name>
</gene>